<dbReference type="AlphaFoldDB" id="A0A0E0BMS0"/>
<evidence type="ECO:0000313" key="3">
    <source>
        <dbReference type="Proteomes" id="UP000026961"/>
    </source>
</evidence>
<proteinExistence type="predicted"/>
<feature type="compositionally biased region" description="Gly residues" evidence="1">
    <location>
        <begin position="31"/>
        <end position="43"/>
    </location>
</feature>
<accession>A0A0E0BMS0</accession>
<evidence type="ECO:0000313" key="2">
    <source>
        <dbReference type="EnsemblPlants" id="OGLUM12G00580.1"/>
    </source>
</evidence>
<dbReference type="Gramene" id="OGLUM12G00580.1">
    <property type="protein sequence ID" value="OGLUM12G00580.1"/>
    <property type="gene ID" value="OGLUM12G00580"/>
</dbReference>
<evidence type="ECO:0000256" key="1">
    <source>
        <dbReference type="SAM" id="MobiDB-lite"/>
    </source>
</evidence>
<name>A0A0E0BMS0_9ORYZ</name>
<keyword evidence="3" id="KW-1185">Reference proteome</keyword>
<feature type="region of interest" description="Disordered" evidence="1">
    <location>
        <begin position="27"/>
        <end position="47"/>
    </location>
</feature>
<dbReference type="HOGENOM" id="CLU_2201060_0_0_1"/>
<reference evidence="2" key="2">
    <citation type="submission" date="2018-05" db="EMBL/GenBank/DDBJ databases">
        <title>OgluRS3 (Oryza glumaepatula Reference Sequence Version 3).</title>
        <authorList>
            <person name="Zhang J."/>
            <person name="Kudrna D."/>
            <person name="Lee S."/>
            <person name="Talag J."/>
            <person name="Welchert J."/>
            <person name="Wing R.A."/>
        </authorList>
    </citation>
    <scope>NUCLEOTIDE SEQUENCE [LARGE SCALE GENOMIC DNA]</scope>
</reference>
<reference evidence="2" key="1">
    <citation type="submission" date="2015-04" db="UniProtKB">
        <authorList>
            <consortium name="EnsemblPlants"/>
        </authorList>
    </citation>
    <scope>IDENTIFICATION</scope>
</reference>
<dbReference type="Proteomes" id="UP000026961">
    <property type="component" value="Chromosome 12"/>
</dbReference>
<protein>
    <submittedName>
        <fullName evidence="2">Uncharacterized protein</fullName>
    </submittedName>
</protein>
<dbReference type="EnsemblPlants" id="OGLUM12G00580.1">
    <property type="protein sequence ID" value="OGLUM12G00580.1"/>
    <property type="gene ID" value="OGLUM12G00580"/>
</dbReference>
<sequence length="108" mass="11038">MQITGGRSSSKFDGKLICKADDGSPQIYTGVGEGSSNNGGGGASATPGMGLGQAALLVLAFRDRANPDTHQQGLKEAAEPQIGEANTMAMTSQCDNNNSNRAVLVKPE</sequence>
<organism evidence="2">
    <name type="scientific">Oryza glumipatula</name>
    <dbReference type="NCBI Taxonomy" id="40148"/>
    <lineage>
        <taxon>Eukaryota</taxon>
        <taxon>Viridiplantae</taxon>
        <taxon>Streptophyta</taxon>
        <taxon>Embryophyta</taxon>
        <taxon>Tracheophyta</taxon>
        <taxon>Spermatophyta</taxon>
        <taxon>Magnoliopsida</taxon>
        <taxon>Liliopsida</taxon>
        <taxon>Poales</taxon>
        <taxon>Poaceae</taxon>
        <taxon>BOP clade</taxon>
        <taxon>Oryzoideae</taxon>
        <taxon>Oryzeae</taxon>
        <taxon>Oryzinae</taxon>
        <taxon>Oryza</taxon>
    </lineage>
</organism>